<name>A0A840I3H2_9PROT</name>
<proteinExistence type="predicted"/>
<dbReference type="InterPro" id="IPR001736">
    <property type="entry name" value="PLipase_D/transphosphatidylase"/>
</dbReference>
<evidence type="ECO:0000313" key="9">
    <source>
        <dbReference type="Proteomes" id="UP000563524"/>
    </source>
</evidence>
<feature type="domain" description="PLD phosphodiesterase" evidence="7">
    <location>
        <begin position="145"/>
        <end position="172"/>
    </location>
</feature>
<dbReference type="InterPro" id="IPR025202">
    <property type="entry name" value="PLD-like_dom"/>
</dbReference>
<dbReference type="PANTHER" id="PTHR21248:SF22">
    <property type="entry name" value="PHOSPHOLIPASE D"/>
    <property type="match status" value="1"/>
</dbReference>
<comment type="subcellular location">
    <subcellularLocation>
        <location evidence="2">Secreted</location>
    </subcellularLocation>
</comment>
<comment type="caution">
    <text evidence="8">The sequence shown here is derived from an EMBL/GenBank/DDBJ whole genome shotgun (WGS) entry which is preliminary data.</text>
</comment>
<gene>
    <name evidence="8" type="ORF">GGQ59_001337</name>
</gene>
<evidence type="ECO:0000256" key="6">
    <source>
        <dbReference type="SAM" id="MobiDB-lite"/>
    </source>
</evidence>
<dbReference type="EMBL" id="JACHOB010000002">
    <property type="protein sequence ID" value="MBB4658823.1"/>
    <property type="molecule type" value="Genomic_DNA"/>
</dbReference>
<evidence type="ECO:0000313" key="8">
    <source>
        <dbReference type="EMBL" id="MBB4658823.1"/>
    </source>
</evidence>
<accession>A0A840I3H2</accession>
<dbReference type="CDD" id="cd09110">
    <property type="entry name" value="PLDc_CLS_1"/>
    <property type="match status" value="1"/>
</dbReference>
<keyword evidence="9" id="KW-1185">Reference proteome</keyword>
<dbReference type="PROSITE" id="PS50035">
    <property type="entry name" value="PLD"/>
    <property type="match status" value="2"/>
</dbReference>
<dbReference type="SUPFAM" id="SSF56024">
    <property type="entry name" value="Phospholipase D/nuclease"/>
    <property type="match status" value="2"/>
</dbReference>
<dbReference type="AlphaFoldDB" id="A0A840I3H2"/>
<evidence type="ECO:0000256" key="5">
    <source>
        <dbReference type="ARBA" id="ARBA00029594"/>
    </source>
</evidence>
<dbReference type="Proteomes" id="UP000563524">
    <property type="component" value="Unassembled WGS sequence"/>
</dbReference>
<dbReference type="PANTHER" id="PTHR21248">
    <property type="entry name" value="CARDIOLIPIN SYNTHASE"/>
    <property type="match status" value="1"/>
</dbReference>
<feature type="domain" description="PLD phosphodiesterase" evidence="7">
    <location>
        <begin position="323"/>
        <end position="350"/>
    </location>
</feature>
<dbReference type="Pfam" id="PF13091">
    <property type="entry name" value="PLDc_2"/>
    <property type="match status" value="2"/>
</dbReference>
<comment type="function">
    <text evidence="1">Could be a virulence factor.</text>
</comment>
<dbReference type="Gene3D" id="3.30.870.10">
    <property type="entry name" value="Endonuclease Chain A"/>
    <property type="match status" value="2"/>
</dbReference>
<organism evidence="8 9">
    <name type="scientific">Parvularcula dongshanensis</name>
    <dbReference type="NCBI Taxonomy" id="1173995"/>
    <lineage>
        <taxon>Bacteria</taxon>
        <taxon>Pseudomonadati</taxon>
        <taxon>Pseudomonadota</taxon>
        <taxon>Alphaproteobacteria</taxon>
        <taxon>Parvularculales</taxon>
        <taxon>Parvularculaceae</taxon>
        <taxon>Parvularcula</taxon>
    </lineage>
</organism>
<evidence type="ECO:0000256" key="1">
    <source>
        <dbReference type="ARBA" id="ARBA00003145"/>
    </source>
</evidence>
<dbReference type="GO" id="GO:0032049">
    <property type="term" value="P:cardiolipin biosynthetic process"/>
    <property type="evidence" value="ECO:0007669"/>
    <property type="project" value="UniProtKB-ARBA"/>
</dbReference>
<feature type="region of interest" description="Disordered" evidence="6">
    <location>
        <begin position="1"/>
        <end position="26"/>
    </location>
</feature>
<dbReference type="RefSeq" id="WP_183816999.1">
    <property type="nucleotide sequence ID" value="NZ_JACHOB010000002.1"/>
</dbReference>
<dbReference type="GO" id="GO:0030572">
    <property type="term" value="F:phosphatidyltransferase activity"/>
    <property type="evidence" value="ECO:0007669"/>
    <property type="project" value="UniProtKB-ARBA"/>
</dbReference>
<reference evidence="8 9" key="1">
    <citation type="submission" date="2020-08" db="EMBL/GenBank/DDBJ databases">
        <title>Genomic Encyclopedia of Type Strains, Phase IV (KMG-IV): sequencing the most valuable type-strain genomes for metagenomic binning, comparative biology and taxonomic classification.</title>
        <authorList>
            <person name="Goeker M."/>
        </authorList>
    </citation>
    <scope>NUCLEOTIDE SEQUENCE [LARGE SCALE GENOMIC DNA]</scope>
    <source>
        <strain evidence="8 9">DSM 102850</strain>
    </source>
</reference>
<keyword evidence="8" id="KW-0808">Transferase</keyword>
<evidence type="ECO:0000256" key="2">
    <source>
        <dbReference type="ARBA" id="ARBA00004613"/>
    </source>
</evidence>
<evidence type="ECO:0000259" key="7">
    <source>
        <dbReference type="PROSITE" id="PS50035"/>
    </source>
</evidence>
<sequence length="410" mass="45851">MTGEAVLPERAPRSALDGARAPSAPAGATDRLRIGLETVVGTPFVPGTRIETLVNGDEIFPAMLDAIRHARERIEFLTFVYWQGDIAEAFVEAFIERKRAGVEVLVMLDGFGGRLIRGDLIEKMKDEGIEVRWFRPLATWHVWRTDNRTHRKLLIVDGTVGFTGGVGIAEEWEGDARNPGEWRDNHYRVEGPAVLSLRAAFFDNWIDSALSIEPLTTHLATPHPEAGPLLVQSVVSTATIGWSAIARLHEGMVLLAEKRIRIATPYFAPREAETQRLVEALKRGVEVEVIMPGPHIDKRVSELASASAISRLLAAGAKLWRYQPTMFHHKLVTIDGRLASIGSANFNMRSQFKDDELALNVLDDDFTAEADAIFERDLEHCAPLDLYHWRRRGALRKAREVASRIIRHEV</sequence>
<dbReference type="SMART" id="SM00155">
    <property type="entry name" value="PLDc"/>
    <property type="match status" value="2"/>
</dbReference>
<keyword evidence="4" id="KW-0964">Secreted</keyword>
<evidence type="ECO:0000256" key="3">
    <source>
        <dbReference type="ARBA" id="ARBA00018392"/>
    </source>
</evidence>
<protein>
    <recommendedName>
        <fullName evidence="3">Phospholipase D</fullName>
    </recommendedName>
    <alternativeName>
        <fullName evidence="5">Choline phosphatase</fullName>
    </alternativeName>
</protein>
<dbReference type="GO" id="GO:0005576">
    <property type="term" value="C:extracellular region"/>
    <property type="evidence" value="ECO:0007669"/>
    <property type="project" value="UniProtKB-SubCell"/>
</dbReference>
<evidence type="ECO:0000256" key="4">
    <source>
        <dbReference type="ARBA" id="ARBA00022525"/>
    </source>
</evidence>